<dbReference type="SUPFAM" id="SSF55120">
    <property type="entry name" value="Pseudouridine synthase"/>
    <property type="match status" value="1"/>
</dbReference>
<evidence type="ECO:0000256" key="2">
    <source>
        <dbReference type="ARBA" id="ARBA00022694"/>
    </source>
</evidence>
<gene>
    <name evidence="6" type="ORF">FRACYDRAFT_233120</name>
</gene>
<comment type="similarity">
    <text evidence="1 4">Belongs to the tRNA pseudouridine synthase TruA family.</text>
</comment>
<dbReference type="InterPro" id="IPR020094">
    <property type="entry name" value="TruA/RsuA/RluB/E/F_N"/>
</dbReference>
<dbReference type="Gene3D" id="3.30.70.660">
    <property type="entry name" value="Pseudouridine synthase I, catalytic domain, C-terminal subdomain"/>
    <property type="match status" value="1"/>
</dbReference>
<dbReference type="AlphaFoldDB" id="A0A1E7FXS9"/>
<keyword evidence="7" id="KW-1185">Reference proteome</keyword>
<evidence type="ECO:0000313" key="7">
    <source>
        <dbReference type="Proteomes" id="UP000095751"/>
    </source>
</evidence>
<dbReference type="InterPro" id="IPR001406">
    <property type="entry name" value="PsdUridine_synth_TruA"/>
</dbReference>
<dbReference type="OrthoDB" id="271910at2759"/>
<name>A0A1E7FXS9_9STRA</name>
<proteinExistence type="inferred from homology"/>
<dbReference type="GO" id="GO:0031119">
    <property type="term" value="P:tRNA pseudouridine synthesis"/>
    <property type="evidence" value="ECO:0007669"/>
    <property type="project" value="TreeGrafter"/>
</dbReference>
<protein>
    <recommendedName>
        <fullName evidence="4">tRNA pseudouridine synthase</fullName>
        <ecNumber evidence="4">5.4.99.12</ecNumber>
    </recommendedName>
</protein>
<dbReference type="Proteomes" id="UP000095751">
    <property type="component" value="Unassembled WGS sequence"/>
</dbReference>
<dbReference type="InterPro" id="IPR020095">
    <property type="entry name" value="PsdUridine_synth_TruA_C"/>
</dbReference>
<evidence type="ECO:0000259" key="5">
    <source>
        <dbReference type="Pfam" id="PF01416"/>
    </source>
</evidence>
<dbReference type="Gene3D" id="3.30.70.580">
    <property type="entry name" value="Pseudouridine synthase I, catalytic domain, N-terminal subdomain"/>
    <property type="match status" value="1"/>
</dbReference>
<dbReference type="HAMAP" id="MF_00171">
    <property type="entry name" value="TruA"/>
    <property type="match status" value="1"/>
</dbReference>
<dbReference type="EC" id="5.4.99.12" evidence="4"/>
<dbReference type="PANTHER" id="PTHR11142">
    <property type="entry name" value="PSEUDOURIDYLATE SYNTHASE"/>
    <property type="match status" value="1"/>
</dbReference>
<comment type="catalytic activity">
    <reaction evidence="4">
        <text>uridine(38/39/40) in tRNA = pseudouridine(38/39/40) in tRNA</text>
        <dbReference type="Rhea" id="RHEA:22376"/>
        <dbReference type="Rhea" id="RHEA-COMP:10085"/>
        <dbReference type="Rhea" id="RHEA-COMP:10087"/>
        <dbReference type="ChEBI" id="CHEBI:65314"/>
        <dbReference type="ChEBI" id="CHEBI:65315"/>
        <dbReference type="EC" id="5.4.99.12"/>
    </reaction>
</comment>
<dbReference type="GO" id="GO:0003723">
    <property type="term" value="F:RNA binding"/>
    <property type="evidence" value="ECO:0007669"/>
    <property type="project" value="InterPro"/>
</dbReference>
<dbReference type="InterPro" id="IPR020097">
    <property type="entry name" value="PsdUridine_synth_TruA_a/b_dom"/>
</dbReference>
<evidence type="ECO:0000256" key="1">
    <source>
        <dbReference type="ARBA" id="ARBA00009375"/>
    </source>
</evidence>
<keyword evidence="3 4" id="KW-0413">Isomerase</keyword>
<dbReference type="PANTHER" id="PTHR11142:SF0">
    <property type="entry name" value="TRNA PSEUDOURIDINE SYNTHASE-LIKE 1"/>
    <property type="match status" value="1"/>
</dbReference>
<dbReference type="Pfam" id="PF01416">
    <property type="entry name" value="PseudoU_synth_1"/>
    <property type="match status" value="1"/>
</dbReference>
<sequence length="365" mass="41299">MLKERGTKKETIIALETTTTVSISNDDKRNKNSDIDDIASRYNGNRKIEQIVCDCDDQFFEVVRGEEVSDVVLSLEYDGTNYNGWQRQGIQENQLAKSVQGALEYATAAALSSCSGKKEKVVMIQASGRTDKGVHALDQRCVLRVPRSAMLIIESSSSSSFLAKVNSNLPEDIAVLNYQHFLERKILSIRKKRYTYIIQQPSSFAEGKLARPNAELHNYTWYLPQQLNLGAIKTAMKYLEGFHDFNAVSCKTGRPNTCRTILHADAFLVKNQSDLPWFKKLSKQAKTTSPVARNNFIVLEFEGDGFLKHQVRQMVSVIRKVGEEIWPPESMSDILQQQEGSSYKKLPSAPSRGLWLERVWTAHEI</sequence>
<evidence type="ECO:0000256" key="3">
    <source>
        <dbReference type="ARBA" id="ARBA00023235"/>
    </source>
</evidence>
<dbReference type="EMBL" id="KV784353">
    <property type="protein sequence ID" value="OEU22958.1"/>
    <property type="molecule type" value="Genomic_DNA"/>
</dbReference>
<dbReference type="InterPro" id="IPR020103">
    <property type="entry name" value="PsdUridine_synth_cat_dom_sf"/>
</dbReference>
<reference evidence="6 7" key="1">
    <citation type="submission" date="2016-09" db="EMBL/GenBank/DDBJ databases">
        <title>Extensive genetic diversity and differential bi-allelic expression allows diatom success in the polar Southern Ocean.</title>
        <authorList>
            <consortium name="DOE Joint Genome Institute"/>
            <person name="Mock T."/>
            <person name="Otillar R.P."/>
            <person name="Strauss J."/>
            <person name="Dupont C."/>
            <person name="Frickenhaus S."/>
            <person name="Maumus F."/>
            <person name="Mcmullan M."/>
            <person name="Sanges R."/>
            <person name="Schmutz J."/>
            <person name="Toseland A."/>
            <person name="Valas R."/>
            <person name="Veluchamy A."/>
            <person name="Ward B.J."/>
            <person name="Allen A."/>
            <person name="Barry K."/>
            <person name="Falciatore A."/>
            <person name="Ferrante M."/>
            <person name="Fortunato A.E."/>
            <person name="Gloeckner G."/>
            <person name="Gruber A."/>
            <person name="Hipkin R."/>
            <person name="Janech M."/>
            <person name="Kroth P."/>
            <person name="Leese F."/>
            <person name="Lindquist E."/>
            <person name="Lyon B.R."/>
            <person name="Martin J."/>
            <person name="Mayer C."/>
            <person name="Parker M."/>
            <person name="Quesneville H."/>
            <person name="Raymond J."/>
            <person name="Uhlig C."/>
            <person name="Valentin K.U."/>
            <person name="Worden A.Z."/>
            <person name="Armbrust E.V."/>
            <person name="Bowler C."/>
            <person name="Green B."/>
            <person name="Moulton V."/>
            <person name="Van Oosterhout C."/>
            <person name="Grigoriev I."/>
        </authorList>
    </citation>
    <scope>NUCLEOTIDE SEQUENCE [LARGE SCALE GENOMIC DNA]</scope>
    <source>
        <strain evidence="6 7">CCMP1102</strain>
    </source>
</reference>
<evidence type="ECO:0000313" key="6">
    <source>
        <dbReference type="EMBL" id="OEU22958.1"/>
    </source>
</evidence>
<organism evidence="6 7">
    <name type="scientific">Fragilariopsis cylindrus CCMP1102</name>
    <dbReference type="NCBI Taxonomy" id="635003"/>
    <lineage>
        <taxon>Eukaryota</taxon>
        <taxon>Sar</taxon>
        <taxon>Stramenopiles</taxon>
        <taxon>Ochrophyta</taxon>
        <taxon>Bacillariophyta</taxon>
        <taxon>Bacillariophyceae</taxon>
        <taxon>Bacillariophycidae</taxon>
        <taxon>Bacillariales</taxon>
        <taxon>Bacillariaceae</taxon>
        <taxon>Fragilariopsis</taxon>
    </lineage>
</organism>
<dbReference type="InParanoid" id="A0A1E7FXS9"/>
<keyword evidence="2 4" id="KW-0819">tRNA processing</keyword>
<feature type="domain" description="Pseudouridine synthase I TruA alpha/beta" evidence="5">
    <location>
        <begin position="235"/>
        <end position="359"/>
    </location>
</feature>
<dbReference type="KEGG" id="fcy:FRACYDRAFT_233120"/>
<accession>A0A1E7FXS9</accession>
<dbReference type="GO" id="GO:0160147">
    <property type="term" value="F:tRNA pseudouridine(38-40) synthase activity"/>
    <property type="evidence" value="ECO:0007669"/>
    <property type="project" value="UniProtKB-EC"/>
</dbReference>
<evidence type="ECO:0000256" key="4">
    <source>
        <dbReference type="RuleBase" id="RU003792"/>
    </source>
</evidence>